<keyword evidence="2" id="KW-1185">Reference proteome</keyword>
<sequence>MKNDFYTVATFEFTAEAQVMKGRFESQGIEVFLRDEYTVDTDPLVSHAIGGVKLQVHLQDKEAATELYNELREYEKDRKGNRIVCPNCNENKILIAPLQKKLLYLLFPFFEPKRYMCNVCGEIFKPKTN</sequence>
<dbReference type="OrthoDB" id="8480302at2"/>
<evidence type="ECO:0008006" key="3">
    <source>
        <dbReference type="Google" id="ProtNLM"/>
    </source>
</evidence>
<dbReference type="RefSeq" id="WP_108115673.1">
    <property type="nucleotide sequence ID" value="NZ_QBKT01000007.1"/>
</dbReference>
<reference evidence="1 2" key="1">
    <citation type="submission" date="2018-04" db="EMBL/GenBank/DDBJ databases">
        <title>Genomic Encyclopedia of Archaeal and Bacterial Type Strains, Phase II (KMG-II): from individual species to whole genera.</title>
        <authorList>
            <person name="Goeker M."/>
        </authorList>
    </citation>
    <scope>NUCLEOTIDE SEQUENCE [LARGE SCALE GENOMIC DNA]</scope>
    <source>
        <strain evidence="1 2">DSM 25731</strain>
    </source>
</reference>
<comment type="caution">
    <text evidence="1">The sequence shown here is derived from an EMBL/GenBank/DDBJ whole genome shotgun (WGS) entry which is preliminary data.</text>
</comment>
<evidence type="ECO:0000313" key="2">
    <source>
        <dbReference type="Proteomes" id="UP000244090"/>
    </source>
</evidence>
<dbReference type="AlphaFoldDB" id="A0A2T6BVF7"/>
<gene>
    <name evidence="1" type="ORF">C8N46_10757</name>
</gene>
<name>A0A2T6BVF7_9FLAO</name>
<organism evidence="1 2">
    <name type="scientific">Kordia periserrulae</name>
    <dbReference type="NCBI Taxonomy" id="701523"/>
    <lineage>
        <taxon>Bacteria</taxon>
        <taxon>Pseudomonadati</taxon>
        <taxon>Bacteroidota</taxon>
        <taxon>Flavobacteriia</taxon>
        <taxon>Flavobacteriales</taxon>
        <taxon>Flavobacteriaceae</taxon>
        <taxon>Kordia</taxon>
    </lineage>
</organism>
<accession>A0A2T6BVF7</accession>
<dbReference type="EMBL" id="QBKT01000007">
    <property type="protein sequence ID" value="PTX60051.1"/>
    <property type="molecule type" value="Genomic_DNA"/>
</dbReference>
<dbReference type="Proteomes" id="UP000244090">
    <property type="component" value="Unassembled WGS sequence"/>
</dbReference>
<proteinExistence type="predicted"/>
<protein>
    <recommendedName>
        <fullName evidence="3">Signal transducing protein</fullName>
    </recommendedName>
</protein>
<evidence type="ECO:0000313" key="1">
    <source>
        <dbReference type="EMBL" id="PTX60051.1"/>
    </source>
</evidence>